<dbReference type="PANTHER" id="PTHR11042:SF185">
    <property type="entry name" value="WEE1-LIKE PROTEIN KINASE"/>
    <property type="match status" value="1"/>
</dbReference>
<dbReference type="OrthoDB" id="5337378at2759"/>
<dbReference type="InterPro" id="IPR017441">
    <property type="entry name" value="Protein_kinase_ATP_BS"/>
</dbReference>
<protein>
    <recommendedName>
        <fullName evidence="7">1-acyl-sn-glycerol-3-phosphate acyltransferase</fullName>
        <ecNumber evidence="7">2.3.1.51</ecNumber>
    </recommendedName>
</protein>
<evidence type="ECO:0000256" key="2">
    <source>
        <dbReference type="ARBA" id="ARBA00022741"/>
    </source>
</evidence>
<keyword evidence="9" id="KW-1133">Transmembrane helix</keyword>
<feature type="transmembrane region" description="Helical" evidence="9">
    <location>
        <begin position="606"/>
        <end position="624"/>
    </location>
</feature>
<dbReference type="AlphaFoldDB" id="A0A815NNC7"/>
<dbReference type="GO" id="GO:0005737">
    <property type="term" value="C:cytoplasm"/>
    <property type="evidence" value="ECO:0007669"/>
    <property type="project" value="TreeGrafter"/>
</dbReference>
<keyword evidence="13" id="KW-1185">Reference proteome</keyword>
<dbReference type="InterPro" id="IPR011009">
    <property type="entry name" value="Kinase-like_dom_sf"/>
</dbReference>
<dbReference type="Proteomes" id="UP000663828">
    <property type="component" value="Unassembled WGS sequence"/>
</dbReference>
<dbReference type="Pfam" id="PF01553">
    <property type="entry name" value="Acyltransferase"/>
    <property type="match status" value="1"/>
</dbReference>
<keyword evidence="7" id="KW-0012">Acyltransferase</keyword>
<dbReference type="SMART" id="SM00563">
    <property type="entry name" value="PlsC"/>
    <property type="match status" value="1"/>
</dbReference>
<evidence type="ECO:0000313" key="11">
    <source>
        <dbReference type="EMBL" id="CAF1139157.1"/>
    </source>
</evidence>
<proteinExistence type="inferred from homology"/>
<evidence type="ECO:0000256" key="4">
    <source>
        <dbReference type="ARBA" id="ARBA00022840"/>
    </source>
</evidence>
<evidence type="ECO:0000313" key="14">
    <source>
        <dbReference type="Proteomes" id="UP000663852"/>
    </source>
</evidence>
<feature type="compositionally biased region" description="Polar residues" evidence="8">
    <location>
        <begin position="20"/>
        <end position="34"/>
    </location>
</feature>
<dbReference type="NCBIfam" id="TIGR00530">
    <property type="entry name" value="AGP_acyltrn"/>
    <property type="match status" value="1"/>
</dbReference>
<evidence type="ECO:0000259" key="10">
    <source>
        <dbReference type="PROSITE" id="PS50011"/>
    </source>
</evidence>
<evidence type="ECO:0000256" key="8">
    <source>
        <dbReference type="SAM" id="MobiDB-lite"/>
    </source>
</evidence>
<evidence type="ECO:0000256" key="3">
    <source>
        <dbReference type="ARBA" id="ARBA00022777"/>
    </source>
</evidence>
<dbReference type="GO" id="GO:0008654">
    <property type="term" value="P:phospholipid biosynthetic process"/>
    <property type="evidence" value="ECO:0007669"/>
    <property type="project" value="UniProtKB-KW"/>
</dbReference>
<feature type="compositionally biased region" description="Pro residues" evidence="8">
    <location>
        <begin position="1"/>
        <end position="10"/>
    </location>
</feature>
<keyword evidence="9" id="KW-0812">Transmembrane</keyword>
<evidence type="ECO:0000313" key="12">
    <source>
        <dbReference type="EMBL" id="CAF1436130.1"/>
    </source>
</evidence>
<name>A0A815NNC7_ADIRI</name>
<keyword evidence="4 6" id="KW-0067">ATP-binding</keyword>
<comment type="catalytic activity">
    <reaction evidence="7">
        <text>a 1-acyl-sn-glycero-3-phosphate + an acyl-CoA = a 1,2-diacyl-sn-glycero-3-phosphate + CoA</text>
        <dbReference type="Rhea" id="RHEA:19709"/>
        <dbReference type="ChEBI" id="CHEBI:57287"/>
        <dbReference type="ChEBI" id="CHEBI:57970"/>
        <dbReference type="ChEBI" id="CHEBI:58342"/>
        <dbReference type="ChEBI" id="CHEBI:58608"/>
        <dbReference type="EC" id="2.3.1.51"/>
    </reaction>
</comment>
<dbReference type="InterPro" id="IPR000719">
    <property type="entry name" value="Prot_kinase_dom"/>
</dbReference>
<feature type="region of interest" description="Disordered" evidence="8">
    <location>
        <begin position="1"/>
        <end position="34"/>
    </location>
</feature>
<keyword evidence="1 7" id="KW-0808">Transferase</keyword>
<feature type="transmembrane region" description="Helical" evidence="9">
    <location>
        <begin position="576"/>
        <end position="594"/>
    </location>
</feature>
<dbReference type="Pfam" id="PF00069">
    <property type="entry name" value="Pkinase"/>
    <property type="match status" value="1"/>
</dbReference>
<dbReference type="GO" id="GO:0016020">
    <property type="term" value="C:membrane"/>
    <property type="evidence" value="ECO:0007669"/>
    <property type="project" value="InterPro"/>
</dbReference>
<dbReference type="GO" id="GO:0005524">
    <property type="term" value="F:ATP binding"/>
    <property type="evidence" value="ECO:0007669"/>
    <property type="project" value="UniProtKB-UniRule"/>
</dbReference>
<dbReference type="InterPro" id="IPR050339">
    <property type="entry name" value="CC_SR_Kinase"/>
</dbReference>
<dbReference type="Proteomes" id="UP000663852">
    <property type="component" value="Unassembled WGS sequence"/>
</dbReference>
<comment type="domain">
    <text evidence="7">The HXXXXD motif is essential for acyltransferase activity and may constitute the binding site for the phosphate moiety of the glycerol-3-phosphate.</text>
</comment>
<evidence type="ECO:0000256" key="5">
    <source>
        <dbReference type="ARBA" id="ARBA00037982"/>
    </source>
</evidence>
<dbReference type="InterPro" id="IPR004552">
    <property type="entry name" value="AGP_acyltrans"/>
</dbReference>
<keyword evidence="9" id="KW-0472">Membrane</keyword>
<keyword evidence="7" id="KW-0443">Lipid metabolism</keyword>
<dbReference type="EMBL" id="CAJNOJ010000405">
    <property type="protein sequence ID" value="CAF1436130.1"/>
    <property type="molecule type" value="Genomic_DNA"/>
</dbReference>
<dbReference type="PROSITE" id="PS00107">
    <property type="entry name" value="PROTEIN_KINASE_ATP"/>
    <property type="match status" value="1"/>
</dbReference>
<feature type="binding site" evidence="6">
    <location>
        <position position="210"/>
    </location>
    <ligand>
        <name>ATP</name>
        <dbReference type="ChEBI" id="CHEBI:30616"/>
    </ligand>
</feature>
<keyword evidence="3" id="KW-0418">Kinase</keyword>
<dbReference type="EC" id="2.3.1.51" evidence="7"/>
<dbReference type="SUPFAM" id="SSF69593">
    <property type="entry name" value="Glycerol-3-phosphate (1)-acyltransferase"/>
    <property type="match status" value="1"/>
</dbReference>
<feature type="region of interest" description="Disordered" evidence="8">
    <location>
        <begin position="81"/>
        <end position="111"/>
    </location>
</feature>
<comment type="caution">
    <text evidence="12">The sequence shown here is derived from an EMBL/GenBank/DDBJ whole genome shotgun (WGS) entry which is preliminary data.</text>
</comment>
<dbReference type="InterPro" id="IPR008271">
    <property type="entry name" value="Ser/Thr_kinase_AS"/>
</dbReference>
<keyword evidence="7" id="KW-0444">Lipid biosynthesis</keyword>
<keyword evidence="7" id="KW-0594">Phospholipid biosynthesis</keyword>
<dbReference type="PROSITE" id="PS00108">
    <property type="entry name" value="PROTEIN_KINASE_ST"/>
    <property type="match status" value="1"/>
</dbReference>
<keyword evidence="2 6" id="KW-0547">Nucleotide-binding</keyword>
<feature type="domain" description="Protein kinase" evidence="10">
    <location>
        <begin position="181"/>
        <end position="448"/>
    </location>
</feature>
<accession>A0A815NNC7</accession>
<evidence type="ECO:0000256" key="1">
    <source>
        <dbReference type="ARBA" id="ARBA00022679"/>
    </source>
</evidence>
<dbReference type="PROSITE" id="PS50011">
    <property type="entry name" value="PROTEIN_KINASE_DOM"/>
    <property type="match status" value="1"/>
</dbReference>
<comment type="similarity">
    <text evidence="7">Belongs to the 1-acyl-sn-glycerol-3-phosphate acyltransferase family.</text>
</comment>
<sequence length="849" mass="98131">MPFLPSPIPAPIFDSDESDTGSQQSNDSGSYLSSQFTQHTRLSFSPKFILNNQRLSLHLDDSLNSQDESINLESTLSDFPLSTNKKRKRSYDKSNDIPLQTPNQSPYTRRKNLDYVQETTFQSPKIQRRSRHNDESLHQPTATIPDLINMNPFAKHRYNTRLVAKRQSLLSLSIQRFEQEFHHESFLGYGEFSHVYLCTNRLDGLNYAIKSSKQPILGTSYEQLAWREICAYAMLTTHENLVRYYSAWIELDGRFFVQLEYCNGGSLEDVIEKHQQTKSNFNESQLKIILHQISDVLTFIHSKDLAHLDIKPANIMICQYSEDDIRYKLTDLGHVSQISSHLTDEDGDSRYLALEILQKSRTKKIQLDKCDIFSLGLTLYVCATNVNLPRQGNEWQQVRLNISQYLHRINYCSKQFNDLLFDRMCNIDPNQRPSAYELLLDSTVHPPEPTGRETLRHSLKQEREKNIVLNRKLLDHYLLTNAIDLQILPTDFNNSNFPSQQAFLSPNQSLLVPQQQNMSTPNDHSRVLIIHSPKTPICCANLNQTTTSPSSLALKQQLKLADQRTNTKMTICNLCPISLIAIFVFIYILVQYVLNEKQIYMLKYGLYTGFVMLLSVIIIPVFLIRPRNALNIRIASLILNPVFTLFGTKYRLENATVLDKEGPCVIVANHQSSIDFIGMMRLWPEHIRYCTILAKKELFYAFPFGLTAWLAGLEYVDRKNRERSSETMRHVTKKVQEKSLRLWVFPEGTRNMTETFLPFKFGAFRLAIDAQVPIVPVVFSSYKSIYNADKTSHSYFWRPGCVTIKCLEPIETKGMTIEKDLARLTEMTRQRMIKAYQTIKTVTNDKKDE</sequence>
<dbReference type="SUPFAM" id="SSF56112">
    <property type="entry name" value="Protein kinase-like (PK-like)"/>
    <property type="match status" value="1"/>
</dbReference>
<evidence type="ECO:0000256" key="9">
    <source>
        <dbReference type="SAM" id="Phobius"/>
    </source>
</evidence>
<dbReference type="InterPro" id="IPR002123">
    <property type="entry name" value="Plipid/glycerol_acylTrfase"/>
</dbReference>
<evidence type="ECO:0000256" key="7">
    <source>
        <dbReference type="RuleBase" id="RU361267"/>
    </source>
</evidence>
<dbReference type="GO" id="GO:0005634">
    <property type="term" value="C:nucleus"/>
    <property type="evidence" value="ECO:0007669"/>
    <property type="project" value="TreeGrafter"/>
</dbReference>
<comment type="similarity">
    <text evidence="5">Belongs to the protein kinase superfamily. Ser/Thr protein kinase family. GCN2 subfamily.</text>
</comment>
<reference evidence="12" key="1">
    <citation type="submission" date="2021-02" db="EMBL/GenBank/DDBJ databases">
        <authorList>
            <person name="Nowell W R."/>
        </authorList>
    </citation>
    <scope>NUCLEOTIDE SEQUENCE</scope>
</reference>
<feature type="compositionally biased region" description="Polar residues" evidence="8">
    <location>
        <begin position="97"/>
        <end position="107"/>
    </location>
</feature>
<dbReference type="Gene3D" id="1.10.510.10">
    <property type="entry name" value="Transferase(Phosphotransferase) domain 1"/>
    <property type="match status" value="1"/>
</dbReference>
<organism evidence="12 14">
    <name type="scientific">Adineta ricciae</name>
    <name type="common">Rotifer</name>
    <dbReference type="NCBI Taxonomy" id="249248"/>
    <lineage>
        <taxon>Eukaryota</taxon>
        <taxon>Metazoa</taxon>
        <taxon>Spiralia</taxon>
        <taxon>Gnathifera</taxon>
        <taxon>Rotifera</taxon>
        <taxon>Eurotatoria</taxon>
        <taxon>Bdelloidea</taxon>
        <taxon>Adinetida</taxon>
        <taxon>Adinetidae</taxon>
        <taxon>Adineta</taxon>
    </lineage>
</organism>
<evidence type="ECO:0000313" key="13">
    <source>
        <dbReference type="Proteomes" id="UP000663828"/>
    </source>
</evidence>
<dbReference type="GO" id="GO:0004713">
    <property type="term" value="F:protein tyrosine kinase activity"/>
    <property type="evidence" value="ECO:0007669"/>
    <property type="project" value="TreeGrafter"/>
</dbReference>
<dbReference type="Gene3D" id="3.30.200.20">
    <property type="entry name" value="Phosphorylase Kinase, domain 1"/>
    <property type="match status" value="1"/>
</dbReference>
<evidence type="ECO:0000256" key="6">
    <source>
        <dbReference type="PROSITE-ProRule" id="PRU10141"/>
    </source>
</evidence>
<dbReference type="GO" id="GO:0003841">
    <property type="term" value="F:1-acylglycerol-3-phosphate O-acyltransferase activity"/>
    <property type="evidence" value="ECO:0007669"/>
    <property type="project" value="UniProtKB-UniRule"/>
</dbReference>
<keyword evidence="7" id="KW-1208">Phospholipid metabolism</keyword>
<dbReference type="PANTHER" id="PTHR11042">
    <property type="entry name" value="EUKARYOTIC TRANSLATION INITIATION FACTOR 2-ALPHA KINASE EIF2-ALPHA KINASE -RELATED"/>
    <property type="match status" value="1"/>
</dbReference>
<dbReference type="CDD" id="cd07989">
    <property type="entry name" value="LPLAT_AGPAT-like"/>
    <property type="match status" value="1"/>
</dbReference>
<dbReference type="SMART" id="SM00220">
    <property type="entry name" value="S_TKc"/>
    <property type="match status" value="1"/>
</dbReference>
<gene>
    <name evidence="12" type="ORF">EDS130_LOCUS38537</name>
    <name evidence="11" type="ORF">XAT740_LOCUS20323</name>
</gene>
<dbReference type="EMBL" id="CAJNOR010001416">
    <property type="protein sequence ID" value="CAF1139157.1"/>
    <property type="molecule type" value="Genomic_DNA"/>
</dbReference>